<dbReference type="PIRSF" id="PIRSF009320">
    <property type="entry name" value="Nuc_binding_HP_1000"/>
    <property type="match status" value="1"/>
</dbReference>
<dbReference type="InterPro" id="IPR002586">
    <property type="entry name" value="CobQ/CobB/MinD/ParA_Nub-bd_dom"/>
</dbReference>
<dbReference type="InterPro" id="IPR027417">
    <property type="entry name" value="P-loop_NTPase"/>
</dbReference>
<dbReference type="PANTHER" id="PTHR13696">
    <property type="entry name" value="P-LOOP CONTAINING NUCLEOSIDE TRIPHOSPHATE HYDROLASE"/>
    <property type="match status" value="1"/>
</dbReference>
<protein>
    <submittedName>
        <fullName evidence="2">AAA family ATPase</fullName>
    </submittedName>
</protein>
<dbReference type="EMBL" id="WNWM01000001">
    <property type="protein sequence ID" value="MUI10881.1"/>
    <property type="molecule type" value="Genomic_DNA"/>
</dbReference>
<evidence type="ECO:0000313" key="3">
    <source>
        <dbReference type="Proteomes" id="UP000431684"/>
    </source>
</evidence>
<dbReference type="Gene3D" id="3.40.50.300">
    <property type="entry name" value="P-loop containing nucleotide triphosphate hydrolases"/>
    <property type="match status" value="1"/>
</dbReference>
<dbReference type="PANTHER" id="PTHR13696:SF96">
    <property type="entry name" value="COBQ_COBB_MIND_PARA NUCLEOTIDE BINDING DOMAIN-CONTAINING PROTEIN"/>
    <property type="match status" value="1"/>
</dbReference>
<dbReference type="CDD" id="cd02042">
    <property type="entry name" value="ParAB_family"/>
    <property type="match status" value="1"/>
</dbReference>
<comment type="caution">
    <text evidence="2">The sequence shown here is derived from an EMBL/GenBank/DDBJ whole genome shotgun (WGS) entry which is preliminary data.</text>
</comment>
<gene>
    <name evidence="2" type="ORF">GJV26_00015</name>
</gene>
<evidence type="ECO:0000259" key="1">
    <source>
        <dbReference type="Pfam" id="PF01656"/>
    </source>
</evidence>
<feature type="domain" description="CobQ/CobB/MinD/ParA nucleotide binding" evidence="1">
    <location>
        <begin position="5"/>
        <end position="189"/>
    </location>
</feature>
<evidence type="ECO:0000313" key="2">
    <source>
        <dbReference type="EMBL" id="MUI10881.1"/>
    </source>
</evidence>
<dbReference type="OrthoDB" id="69313at2"/>
<keyword evidence="3" id="KW-1185">Reference proteome</keyword>
<reference evidence="2 3" key="1">
    <citation type="submission" date="2019-11" db="EMBL/GenBank/DDBJ databases">
        <title>Draft Genome Sequences of Six Type Strains of the Genus Massilia.</title>
        <authorList>
            <person name="Miess H."/>
            <person name="Frediansyah A."/>
            <person name="Goeker M."/>
            <person name="Gross H."/>
        </authorList>
    </citation>
    <scope>NUCLEOTIDE SEQUENCE [LARGE SCALE GENOMIC DNA]</scope>
    <source>
        <strain evidence="2 3">DSM 17513</strain>
    </source>
</reference>
<organism evidence="2 3">
    <name type="scientific">Pseudoduganella dura</name>
    <dbReference type="NCBI Taxonomy" id="321982"/>
    <lineage>
        <taxon>Bacteria</taxon>
        <taxon>Pseudomonadati</taxon>
        <taxon>Pseudomonadota</taxon>
        <taxon>Betaproteobacteria</taxon>
        <taxon>Burkholderiales</taxon>
        <taxon>Oxalobacteraceae</taxon>
        <taxon>Telluria group</taxon>
        <taxon>Pseudoduganella</taxon>
    </lineage>
</organism>
<dbReference type="SUPFAM" id="SSF52540">
    <property type="entry name" value="P-loop containing nucleoside triphosphate hydrolases"/>
    <property type="match status" value="1"/>
</dbReference>
<sequence length="220" mass="23342">MTIFCIANTKGGVGKSTTTVQVSTGFALAGQDPWVVDGDKKQTSALLALSMRSAAGLPGIPAVELSDGATLRAQVRLQAPKYRHTIIDVGARDSGALRAALSVADVLIVPFAPRSFDLWAYENMVELVKEAQELRDVQVVPFLNMADPPGQGSDNEATIAAIEGYGFKVAGVRLGNRKAIERASASGRNVSEYKPVDGKAREEVDALVQLLLQNYGNITA</sequence>
<dbReference type="AlphaFoldDB" id="A0A6I3XBM9"/>
<accession>A0A6I3XBM9</accession>
<dbReference type="RefSeq" id="WP_155706525.1">
    <property type="nucleotide sequence ID" value="NZ_BMWU01000049.1"/>
</dbReference>
<dbReference type="Proteomes" id="UP000431684">
    <property type="component" value="Unassembled WGS sequence"/>
</dbReference>
<dbReference type="Pfam" id="PF01656">
    <property type="entry name" value="CbiA"/>
    <property type="match status" value="1"/>
</dbReference>
<dbReference type="InterPro" id="IPR050678">
    <property type="entry name" value="DNA_Partitioning_ATPase"/>
</dbReference>
<proteinExistence type="predicted"/>
<name>A0A6I3XBM9_9BURK</name>